<dbReference type="PANTHER" id="PTHR46060">
    <property type="entry name" value="MARINER MOS1 TRANSPOSASE-LIKE PROTEIN"/>
    <property type="match status" value="1"/>
</dbReference>
<dbReference type="InterPro" id="IPR052709">
    <property type="entry name" value="Transposase-MT_Hybrid"/>
</dbReference>
<dbReference type="PANTHER" id="PTHR46060:SF2">
    <property type="entry name" value="HISTONE-LYSINE N-METHYLTRANSFERASE SETMAR"/>
    <property type="match status" value="1"/>
</dbReference>
<dbReference type="GO" id="GO:0000729">
    <property type="term" value="P:DNA double-strand break processing"/>
    <property type="evidence" value="ECO:0007669"/>
    <property type="project" value="TreeGrafter"/>
</dbReference>
<dbReference type="GO" id="GO:0015074">
    <property type="term" value="P:DNA integration"/>
    <property type="evidence" value="ECO:0007669"/>
    <property type="project" value="TreeGrafter"/>
</dbReference>
<name>A0A5N3X5D8_MUNRE</name>
<accession>A0A5N3X5D8</accession>
<dbReference type="GO" id="GO:0000793">
    <property type="term" value="C:condensed chromosome"/>
    <property type="evidence" value="ECO:0007669"/>
    <property type="project" value="TreeGrafter"/>
</dbReference>
<comment type="caution">
    <text evidence="1">The sequence shown here is derived from an EMBL/GenBank/DDBJ whole genome shotgun (WGS) entry which is preliminary data.</text>
</comment>
<dbReference type="GO" id="GO:0031297">
    <property type="term" value="P:replication fork processing"/>
    <property type="evidence" value="ECO:0007669"/>
    <property type="project" value="TreeGrafter"/>
</dbReference>
<dbReference type="GO" id="GO:0042800">
    <property type="term" value="F:histone H3K4 methyltransferase activity"/>
    <property type="evidence" value="ECO:0007669"/>
    <property type="project" value="TreeGrafter"/>
</dbReference>
<dbReference type="GO" id="GO:0005634">
    <property type="term" value="C:nucleus"/>
    <property type="evidence" value="ECO:0007669"/>
    <property type="project" value="TreeGrafter"/>
</dbReference>
<proteinExistence type="predicted"/>
<dbReference type="InterPro" id="IPR036397">
    <property type="entry name" value="RNaseH_sf"/>
</dbReference>
<evidence type="ECO:0008006" key="3">
    <source>
        <dbReference type="Google" id="ProtNLM"/>
    </source>
</evidence>
<dbReference type="GO" id="GO:0046975">
    <property type="term" value="F:histone H3K36 methyltransferase activity"/>
    <property type="evidence" value="ECO:0007669"/>
    <property type="project" value="TreeGrafter"/>
</dbReference>
<sequence>MCHKAVETVCNINKAFIPGTASKRTMQWCLEDKEHTGQPSEVDNDQLRATIEADPLKTTQEVAEELNVDHSVVVWHWKQIGKVKKLDKKVHHELTANKKKIVLKCCPLILCNSNEPFLNRIVTCDEKWILFDNRQ</sequence>
<dbReference type="AlphaFoldDB" id="A0A5N3X5D8"/>
<dbReference type="EMBL" id="VCEB01000017">
    <property type="protein sequence ID" value="KAB0368874.1"/>
    <property type="molecule type" value="Genomic_DNA"/>
</dbReference>
<dbReference type="GO" id="GO:0044547">
    <property type="term" value="F:DNA topoisomerase binding"/>
    <property type="evidence" value="ECO:0007669"/>
    <property type="project" value="TreeGrafter"/>
</dbReference>
<dbReference type="GO" id="GO:0000014">
    <property type="term" value="F:single-stranded DNA endodeoxyribonuclease activity"/>
    <property type="evidence" value="ECO:0007669"/>
    <property type="project" value="TreeGrafter"/>
</dbReference>
<keyword evidence="2" id="KW-1185">Reference proteome</keyword>
<dbReference type="GO" id="GO:0035861">
    <property type="term" value="C:site of double-strand break"/>
    <property type="evidence" value="ECO:0007669"/>
    <property type="project" value="TreeGrafter"/>
</dbReference>
<reference evidence="1 2" key="1">
    <citation type="submission" date="2019-06" db="EMBL/GenBank/DDBJ databases">
        <title>Discovery of a novel chromosome fission-fusion reversal in muntjac.</title>
        <authorList>
            <person name="Mudd A.B."/>
            <person name="Bredeson J.V."/>
            <person name="Baum R."/>
            <person name="Hockemeyer D."/>
            <person name="Rokhsar D.S."/>
        </authorList>
    </citation>
    <scope>NUCLEOTIDE SEQUENCE [LARGE SCALE GENOMIC DNA]</scope>
    <source>
        <strain evidence="1">UCam_UCB_Mr</strain>
        <tissue evidence="1">Fibroblast cell line</tissue>
    </source>
</reference>
<evidence type="ECO:0000313" key="2">
    <source>
        <dbReference type="Proteomes" id="UP000326062"/>
    </source>
</evidence>
<protein>
    <recommendedName>
        <fullName evidence="3">Mos1 transposase HTH domain-containing protein</fullName>
    </recommendedName>
</protein>
<dbReference type="GO" id="GO:0006303">
    <property type="term" value="P:double-strand break repair via nonhomologous end joining"/>
    <property type="evidence" value="ECO:0007669"/>
    <property type="project" value="TreeGrafter"/>
</dbReference>
<gene>
    <name evidence="1" type="ORF">FD755_019908</name>
</gene>
<dbReference type="Proteomes" id="UP000326062">
    <property type="component" value="Chromosome 19"/>
</dbReference>
<evidence type="ECO:0000313" key="1">
    <source>
        <dbReference type="EMBL" id="KAB0368874.1"/>
    </source>
</evidence>
<organism evidence="1 2">
    <name type="scientific">Muntiacus reevesi</name>
    <name type="common">Reeves' muntjac</name>
    <name type="synonym">Cervus reevesi</name>
    <dbReference type="NCBI Taxonomy" id="9886"/>
    <lineage>
        <taxon>Eukaryota</taxon>
        <taxon>Metazoa</taxon>
        <taxon>Chordata</taxon>
        <taxon>Craniata</taxon>
        <taxon>Vertebrata</taxon>
        <taxon>Euteleostomi</taxon>
        <taxon>Mammalia</taxon>
        <taxon>Eutheria</taxon>
        <taxon>Laurasiatheria</taxon>
        <taxon>Artiodactyla</taxon>
        <taxon>Ruminantia</taxon>
        <taxon>Pecora</taxon>
        <taxon>Cervidae</taxon>
        <taxon>Muntiacinae</taxon>
        <taxon>Muntiacus</taxon>
    </lineage>
</organism>
<dbReference type="GO" id="GO:0003690">
    <property type="term" value="F:double-stranded DNA binding"/>
    <property type="evidence" value="ECO:0007669"/>
    <property type="project" value="TreeGrafter"/>
</dbReference>
<dbReference type="Gene3D" id="3.30.420.10">
    <property type="entry name" value="Ribonuclease H-like superfamily/Ribonuclease H"/>
    <property type="match status" value="1"/>
</dbReference>
<dbReference type="GO" id="GO:0003697">
    <property type="term" value="F:single-stranded DNA binding"/>
    <property type="evidence" value="ECO:0007669"/>
    <property type="project" value="TreeGrafter"/>
</dbReference>
<dbReference type="GO" id="GO:0044774">
    <property type="term" value="P:mitotic DNA integrity checkpoint signaling"/>
    <property type="evidence" value="ECO:0007669"/>
    <property type="project" value="TreeGrafter"/>
</dbReference>